<evidence type="ECO:0000313" key="3">
    <source>
        <dbReference type="Proteomes" id="UP001404104"/>
    </source>
</evidence>
<name>A0ABU9XVL8_9SPHN</name>
<organism evidence="2 3">
    <name type="scientific">Sphingomonas qilianensis</name>
    <dbReference type="NCBI Taxonomy" id="1736690"/>
    <lineage>
        <taxon>Bacteria</taxon>
        <taxon>Pseudomonadati</taxon>
        <taxon>Pseudomonadota</taxon>
        <taxon>Alphaproteobacteria</taxon>
        <taxon>Sphingomonadales</taxon>
        <taxon>Sphingomonadaceae</taxon>
        <taxon>Sphingomonas</taxon>
    </lineage>
</organism>
<feature type="signal peptide" evidence="1">
    <location>
        <begin position="1"/>
        <end position="26"/>
    </location>
</feature>
<gene>
    <name evidence="2" type="ORF">ABC969_14235</name>
</gene>
<dbReference type="Gene3D" id="1.10.260.40">
    <property type="entry name" value="lambda repressor-like DNA-binding domains"/>
    <property type="match status" value="1"/>
</dbReference>
<sequence>MMLSVAQCRAARALLGWAAAELASTAAVGIMTVHRFESGEPVRQASLDKIIAAFSTAGVTFIEAGAASPDGGEGVRFVPS</sequence>
<feature type="chain" id="PRO_5046238462" evidence="1">
    <location>
        <begin position="27"/>
        <end position="80"/>
    </location>
</feature>
<dbReference type="EMBL" id="JBDIMF010000006">
    <property type="protein sequence ID" value="MEN2787574.1"/>
    <property type="molecule type" value="Genomic_DNA"/>
</dbReference>
<evidence type="ECO:0000313" key="2">
    <source>
        <dbReference type="EMBL" id="MEN2787574.1"/>
    </source>
</evidence>
<dbReference type="InterPro" id="IPR010982">
    <property type="entry name" value="Lambda_DNA-bd_dom_sf"/>
</dbReference>
<comment type="caution">
    <text evidence="2">The sequence shown here is derived from an EMBL/GenBank/DDBJ whole genome shotgun (WGS) entry which is preliminary data.</text>
</comment>
<evidence type="ECO:0000256" key="1">
    <source>
        <dbReference type="SAM" id="SignalP"/>
    </source>
</evidence>
<dbReference type="Proteomes" id="UP001404104">
    <property type="component" value="Unassembled WGS sequence"/>
</dbReference>
<reference evidence="2 3" key="1">
    <citation type="submission" date="2024-05" db="EMBL/GenBank/DDBJ databases">
        <authorList>
            <person name="Liu Q."/>
            <person name="Xin Y.-H."/>
        </authorList>
    </citation>
    <scope>NUCLEOTIDE SEQUENCE [LARGE SCALE GENOMIC DNA]</scope>
    <source>
        <strain evidence="2 3">CGMCC 1.15349</strain>
    </source>
</reference>
<accession>A0ABU9XVL8</accession>
<protein>
    <submittedName>
        <fullName evidence="2">XRE family transcriptional regulator</fullName>
    </submittedName>
</protein>
<dbReference type="RefSeq" id="WP_345865793.1">
    <property type="nucleotide sequence ID" value="NZ_JBDIMF010000006.1"/>
</dbReference>
<keyword evidence="3" id="KW-1185">Reference proteome</keyword>
<proteinExistence type="predicted"/>
<keyword evidence="1" id="KW-0732">Signal</keyword>